<reference evidence="6 7" key="1">
    <citation type="journal article" date="2013" name="PLoS Genet.">
        <title>Distinctive expansion of potential virulence genes in the genome of the oomycete fish pathogen Saprolegnia parasitica.</title>
        <authorList>
            <person name="Jiang R.H."/>
            <person name="de Bruijn I."/>
            <person name="Haas B.J."/>
            <person name="Belmonte R."/>
            <person name="Lobach L."/>
            <person name="Christie J."/>
            <person name="van den Ackerveken G."/>
            <person name="Bottin A."/>
            <person name="Bulone V."/>
            <person name="Diaz-Moreno S.M."/>
            <person name="Dumas B."/>
            <person name="Fan L."/>
            <person name="Gaulin E."/>
            <person name="Govers F."/>
            <person name="Grenville-Briggs L.J."/>
            <person name="Horner N.R."/>
            <person name="Levin J.Z."/>
            <person name="Mammella M."/>
            <person name="Meijer H.J."/>
            <person name="Morris P."/>
            <person name="Nusbaum C."/>
            <person name="Oome S."/>
            <person name="Phillips A.J."/>
            <person name="van Rooyen D."/>
            <person name="Rzeszutek E."/>
            <person name="Saraiva M."/>
            <person name="Secombes C.J."/>
            <person name="Seidl M.F."/>
            <person name="Snel B."/>
            <person name="Stassen J.H."/>
            <person name="Sykes S."/>
            <person name="Tripathy S."/>
            <person name="van den Berg H."/>
            <person name="Vega-Arreguin J.C."/>
            <person name="Wawra S."/>
            <person name="Young S.K."/>
            <person name="Zeng Q."/>
            <person name="Dieguez-Uribeondo J."/>
            <person name="Russ C."/>
            <person name="Tyler B.M."/>
            <person name="van West P."/>
        </authorList>
    </citation>
    <scope>NUCLEOTIDE SEQUENCE [LARGE SCALE GENOMIC DNA]</scope>
    <source>
        <strain evidence="6 7">CBS 223.65</strain>
    </source>
</reference>
<dbReference type="PANTHER" id="PTHR44329">
    <property type="entry name" value="SERINE/THREONINE-PROTEIN KINASE TNNI3K-RELATED"/>
    <property type="match status" value="1"/>
</dbReference>
<keyword evidence="2" id="KW-0547">Nucleotide-binding</keyword>
<organism evidence="6 7">
    <name type="scientific">Saprolegnia parasitica (strain CBS 223.65)</name>
    <dbReference type="NCBI Taxonomy" id="695850"/>
    <lineage>
        <taxon>Eukaryota</taxon>
        <taxon>Sar</taxon>
        <taxon>Stramenopiles</taxon>
        <taxon>Oomycota</taxon>
        <taxon>Saprolegniomycetes</taxon>
        <taxon>Saprolegniales</taxon>
        <taxon>Saprolegniaceae</taxon>
        <taxon>Saprolegnia</taxon>
    </lineage>
</organism>
<dbReference type="SUPFAM" id="SSF56112">
    <property type="entry name" value="Protein kinase-like (PK-like)"/>
    <property type="match status" value="1"/>
</dbReference>
<evidence type="ECO:0000256" key="4">
    <source>
        <dbReference type="ARBA" id="ARBA00022840"/>
    </source>
</evidence>
<name>A0A067CMR8_SAPPC</name>
<feature type="domain" description="Protein kinase" evidence="5">
    <location>
        <begin position="55"/>
        <end position="323"/>
    </location>
</feature>
<keyword evidence="1" id="KW-0808">Transferase</keyword>
<protein>
    <submittedName>
        <fullName evidence="6">TKL/DRK protein kinase</fullName>
    </submittedName>
</protein>
<dbReference type="GO" id="GO:0005524">
    <property type="term" value="F:ATP binding"/>
    <property type="evidence" value="ECO:0007669"/>
    <property type="project" value="UniProtKB-KW"/>
</dbReference>
<keyword evidence="7" id="KW-1185">Reference proteome</keyword>
<dbReference type="InterPro" id="IPR051681">
    <property type="entry name" value="Ser/Thr_Kinases-Pseudokinases"/>
</dbReference>
<dbReference type="InterPro" id="IPR011009">
    <property type="entry name" value="Kinase-like_dom_sf"/>
</dbReference>
<evidence type="ECO:0000256" key="1">
    <source>
        <dbReference type="ARBA" id="ARBA00022679"/>
    </source>
</evidence>
<dbReference type="GO" id="GO:0004674">
    <property type="term" value="F:protein serine/threonine kinase activity"/>
    <property type="evidence" value="ECO:0007669"/>
    <property type="project" value="TreeGrafter"/>
</dbReference>
<proteinExistence type="predicted"/>
<dbReference type="SMART" id="SM00219">
    <property type="entry name" value="TyrKc"/>
    <property type="match status" value="1"/>
</dbReference>
<dbReference type="Pfam" id="PF00069">
    <property type="entry name" value="Pkinase"/>
    <property type="match status" value="1"/>
</dbReference>
<dbReference type="Proteomes" id="UP000030745">
    <property type="component" value="Unassembled WGS sequence"/>
</dbReference>
<dbReference type="GO" id="GO:0004713">
    <property type="term" value="F:protein tyrosine kinase activity"/>
    <property type="evidence" value="ECO:0007669"/>
    <property type="project" value="InterPro"/>
</dbReference>
<dbReference type="KEGG" id="spar:SPRG_20265"/>
<dbReference type="STRING" id="695850.A0A067CMR8"/>
<keyword evidence="4" id="KW-0067">ATP-binding</keyword>
<evidence type="ECO:0000259" key="5">
    <source>
        <dbReference type="PROSITE" id="PS50011"/>
    </source>
</evidence>
<dbReference type="Gene3D" id="1.10.510.10">
    <property type="entry name" value="Transferase(Phosphotransferase) domain 1"/>
    <property type="match status" value="1"/>
</dbReference>
<keyword evidence="3 6" id="KW-0418">Kinase</keyword>
<dbReference type="VEuPathDB" id="FungiDB:SPRG_20265"/>
<evidence type="ECO:0000313" key="7">
    <source>
        <dbReference type="Proteomes" id="UP000030745"/>
    </source>
</evidence>
<gene>
    <name evidence="6" type="ORF">SPRG_20265</name>
</gene>
<dbReference type="GeneID" id="24141456"/>
<dbReference type="OrthoDB" id="339325at2759"/>
<evidence type="ECO:0000256" key="3">
    <source>
        <dbReference type="ARBA" id="ARBA00022777"/>
    </source>
</evidence>
<dbReference type="InterPro" id="IPR000719">
    <property type="entry name" value="Prot_kinase_dom"/>
</dbReference>
<dbReference type="Gene3D" id="3.30.200.20">
    <property type="entry name" value="Phosphorylase Kinase, domain 1"/>
    <property type="match status" value="1"/>
</dbReference>
<accession>A0A067CMR8</accession>
<dbReference type="EMBL" id="KK583213">
    <property type="protein sequence ID" value="KDO28107.1"/>
    <property type="molecule type" value="Genomic_DNA"/>
</dbReference>
<evidence type="ECO:0000256" key="2">
    <source>
        <dbReference type="ARBA" id="ARBA00022741"/>
    </source>
</evidence>
<sequence>MGNCLNSKSIATDAVVVPTRVKSIAPPPTPTPTTARDPASVLLANVNVEDATIPMSQLKVDGRADGYSSALAPWDAVYDGTYNGARVLLKQMTRRAAAKTTTDRLVYILRLMLGVRHPNIVQFFGVSWDGDDCICMVTERLDAGDLASVAAMPEIDLSPIASVAILLDIARAMAYLHCQEPKIVHRDLRGANIHIGQDLRAKVANLESSVELGPTPLTAIVGTPVWVAPEIMRGTAYDEKVDIYSFAMVIVELLNREAPFASVPRDEKAQLLRQVAFEHRRPTIRNEAAWPPSLLQLLRACWASDPTMRPSFVRIMDCLEMILADLCAR</sequence>
<dbReference type="InterPro" id="IPR020635">
    <property type="entry name" value="Tyr_kinase_cat_dom"/>
</dbReference>
<dbReference type="PANTHER" id="PTHR44329:SF288">
    <property type="entry name" value="MITOGEN-ACTIVATED PROTEIN KINASE KINASE KINASE 20"/>
    <property type="match status" value="1"/>
</dbReference>
<dbReference type="RefSeq" id="XP_012201248.1">
    <property type="nucleotide sequence ID" value="XM_012345858.1"/>
</dbReference>
<dbReference type="AlphaFoldDB" id="A0A067CMR8"/>
<dbReference type="PROSITE" id="PS50011">
    <property type="entry name" value="PROTEIN_KINASE_DOM"/>
    <property type="match status" value="1"/>
</dbReference>
<evidence type="ECO:0000313" key="6">
    <source>
        <dbReference type="EMBL" id="KDO28107.1"/>
    </source>
</evidence>
<dbReference type="OMA" id="WETAVAH"/>